<dbReference type="GO" id="GO:0016747">
    <property type="term" value="F:acyltransferase activity, transferring groups other than amino-acyl groups"/>
    <property type="evidence" value="ECO:0007669"/>
    <property type="project" value="InterPro"/>
</dbReference>
<accession>A0A852VYQ3</accession>
<dbReference type="GeneID" id="98051981"/>
<proteinExistence type="predicted"/>
<gene>
    <name evidence="2" type="ORF">HDA37_002208</name>
</gene>
<organism evidence="2 3">
    <name type="scientific">Pseudonocardia alni</name>
    <name type="common">Amycolata alni</name>
    <dbReference type="NCBI Taxonomy" id="33907"/>
    <lineage>
        <taxon>Bacteria</taxon>
        <taxon>Bacillati</taxon>
        <taxon>Actinomycetota</taxon>
        <taxon>Actinomycetes</taxon>
        <taxon>Pseudonocardiales</taxon>
        <taxon>Pseudonocardiaceae</taxon>
        <taxon>Pseudonocardia</taxon>
    </lineage>
</organism>
<reference evidence="2 3" key="1">
    <citation type="submission" date="2020-07" db="EMBL/GenBank/DDBJ databases">
        <title>Sequencing the genomes of 1000 actinobacteria strains.</title>
        <authorList>
            <person name="Klenk H.-P."/>
        </authorList>
    </citation>
    <scope>NUCLEOTIDE SEQUENCE [LARGE SCALE GENOMIC DNA]</scope>
    <source>
        <strain evidence="2 3">DSM 44749</strain>
    </source>
</reference>
<sequence>MHIGLRRLDEPLLAALCDTAAAGADPLEVMPPVPGPPGWTTPRRAAFVAFHRERSVAAQVPVERTWAVVVDGEVAGAARLEPVEGGEEAGIWLARPWRGRGVGGAVLRMLVARADGPVVAETSPANAAAVAVLRGLGADVTVDDDAVHGRLD</sequence>
<dbReference type="EMBL" id="JACCCZ010000001">
    <property type="protein sequence ID" value="NYG01923.1"/>
    <property type="molecule type" value="Genomic_DNA"/>
</dbReference>
<dbReference type="Pfam" id="PF00583">
    <property type="entry name" value="Acetyltransf_1"/>
    <property type="match status" value="1"/>
</dbReference>
<dbReference type="Gene3D" id="3.40.630.30">
    <property type="match status" value="1"/>
</dbReference>
<protein>
    <submittedName>
        <fullName evidence="2">RimJ/RimL family protein N-acetyltransferase</fullName>
    </submittedName>
</protein>
<dbReference type="Proteomes" id="UP000549695">
    <property type="component" value="Unassembled WGS sequence"/>
</dbReference>
<dbReference type="AlphaFoldDB" id="A0A852VYQ3"/>
<dbReference type="InterPro" id="IPR016181">
    <property type="entry name" value="Acyl_CoA_acyltransferase"/>
</dbReference>
<keyword evidence="3" id="KW-1185">Reference proteome</keyword>
<dbReference type="InterPro" id="IPR000182">
    <property type="entry name" value="GNAT_dom"/>
</dbReference>
<evidence type="ECO:0000313" key="3">
    <source>
        <dbReference type="Proteomes" id="UP000549695"/>
    </source>
</evidence>
<name>A0A852VYQ3_PSEA5</name>
<evidence type="ECO:0000259" key="1">
    <source>
        <dbReference type="PROSITE" id="PS51186"/>
    </source>
</evidence>
<dbReference type="RefSeq" id="WP_253067269.1">
    <property type="nucleotide sequence ID" value="NZ_BAAAJZ010000001.1"/>
</dbReference>
<comment type="caution">
    <text evidence="2">The sequence shown here is derived from an EMBL/GenBank/DDBJ whole genome shotgun (WGS) entry which is preliminary data.</text>
</comment>
<feature type="domain" description="N-acetyltransferase" evidence="1">
    <location>
        <begin position="3"/>
        <end position="152"/>
    </location>
</feature>
<dbReference type="CDD" id="cd04301">
    <property type="entry name" value="NAT_SF"/>
    <property type="match status" value="1"/>
</dbReference>
<dbReference type="PROSITE" id="PS51186">
    <property type="entry name" value="GNAT"/>
    <property type="match status" value="1"/>
</dbReference>
<dbReference type="SUPFAM" id="SSF55729">
    <property type="entry name" value="Acyl-CoA N-acyltransferases (Nat)"/>
    <property type="match status" value="1"/>
</dbReference>
<evidence type="ECO:0000313" key="2">
    <source>
        <dbReference type="EMBL" id="NYG01923.1"/>
    </source>
</evidence>